<gene>
    <name evidence="1" type="ORF">MILVUS5_LOCUS36040</name>
</gene>
<dbReference type="EMBL" id="CASHSV030000615">
    <property type="protein sequence ID" value="CAJ2672405.1"/>
    <property type="molecule type" value="Genomic_DNA"/>
</dbReference>
<protein>
    <submittedName>
        <fullName evidence="1">Uncharacterized protein</fullName>
    </submittedName>
</protein>
<organism evidence="1 2">
    <name type="scientific">Trifolium pratense</name>
    <name type="common">Red clover</name>
    <dbReference type="NCBI Taxonomy" id="57577"/>
    <lineage>
        <taxon>Eukaryota</taxon>
        <taxon>Viridiplantae</taxon>
        <taxon>Streptophyta</taxon>
        <taxon>Embryophyta</taxon>
        <taxon>Tracheophyta</taxon>
        <taxon>Spermatophyta</taxon>
        <taxon>Magnoliopsida</taxon>
        <taxon>eudicotyledons</taxon>
        <taxon>Gunneridae</taxon>
        <taxon>Pentapetalae</taxon>
        <taxon>rosids</taxon>
        <taxon>fabids</taxon>
        <taxon>Fabales</taxon>
        <taxon>Fabaceae</taxon>
        <taxon>Papilionoideae</taxon>
        <taxon>50 kb inversion clade</taxon>
        <taxon>NPAAA clade</taxon>
        <taxon>Hologalegina</taxon>
        <taxon>IRL clade</taxon>
        <taxon>Trifolieae</taxon>
        <taxon>Trifolium</taxon>
    </lineage>
</organism>
<comment type="caution">
    <text evidence="1">The sequence shown here is derived from an EMBL/GenBank/DDBJ whole genome shotgun (WGS) entry which is preliminary data.</text>
</comment>
<name>A0ACB0LS50_TRIPR</name>
<proteinExistence type="predicted"/>
<sequence>MVETILAQNGLNTGCRRPNFVSAFTEYVLQTELPRGWKVPKYTKFAGDTNESTVEHIARYLAESGNLANNENLRMKYFPNSLTKNAFTWFTTLPPNSIHSWAQLERTFHEQFYMGQTKISLKELASVKRKNQESIDDYLNRFRLLKSRCFTQVPEHELVEMAAGGLDYSIRKKLDTQYLRDMSQLADRVRQIERLKAEKVRNSKFQKKKEIDSDPLPPADATYVEVYDCNMVEVIDAAAPIKVVPEEEYEKRVREVYPNAEEELVDFLNRCKLKNAEVMLCPRCSAVCDKEATAGLQNVVPYAENKRKWPKSRPNQKAWPYKGANWGNPITKGLSIQQRLGPQNTFKPSGRAPVNQWVSGQYVTFNRRMMENGSSSNVNVNIVAEPKSSKVVAGKETVNAATEVNKYSYRNNYKGKNPMTRTQWRRFQRKQKLTAKEAEAGGKVVATQKAEKVEMAKRPVKERLSIILEEPIAENAQGRAEDEDDMEDNDLLDEGSDFDVMVNVVSILPLEYDVPTEVNELEEDFEALNLADHKPMCYYVMQNETGTVTLQNFDKNLALIAPCGEQDAAFDPNEVCLDGSTMMSLMIESPAWDRITAYAAENRIKMALEAINVQENMAVEANDDLRDKLALEASEVKDGKKQGLDCIYDDEPLGFEKDPHSSIQRMQAQDPLQEVDIGDGSVKRPTYISANIDPTLKERMVELLKKYRDCFAWDYNEMPGLSRNLVEHRLPLRPDKKPVKQLPRRFAPEIMTKIKAEIERLLKCKFIRTTRYVEWLANIVPVIKKNGSLRVCIDFRDLNNATPKDEYSMLVYIDDIVVKSSSQDEHIEHLKKSFERMRKCGLKMNPLKCAFCVRAGDFLGFVVHKKGIEINQNKTKAIMETKPPGTKKQLQSLLGKINFLRRFISNLSGKAQPFSPLLRLKKGDVFEWGTEQQKAFDDIKAYLSKPPTLMPPIRNKAMKLYIAASDSTIGSMLAQEDENGVEKAIYYLSRILNDAETRYSPIEKLCLCLQWELPPDHYGSIMLDELTDVDEERLQALDALIRQKERIARAYNKRVKSKLFDVGDLVWKVILPMDRRDRVFGKWSPNWEGPFKISQVLSNGAYEIEELTPEKRSVNMNGKYLKKYKPMCKDGVKERIRVKFGNHRLFEIVEKNPSEKKVDDLVINRKMRTRSLLEARIQERIAEDEEEDEQLTERKLEKTQ</sequence>
<reference evidence="1" key="1">
    <citation type="submission" date="2023-10" db="EMBL/GenBank/DDBJ databases">
        <authorList>
            <person name="Rodriguez Cubillos JULIANA M."/>
            <person name="De Vega J."/>
        </authorList>
    </citation>
    <scope>NUCLEOTIDE SEQUENCE</scope>
</reference>
<keyword evidence="2" id="KW-1185">Reference proteome</keyword>
<dbReference type="Proteomes" id="UP001177021">
    <property type="component" value="Unassembled WGS sequence"/>
</dbReference>
<evidence type="ECO:0000313" key="2">
    <source>
        <dbReference type="Proteomes" id="UP001177021"/>
    </source>
</evidence>
<evidence type="ECO:0000313" key="1">
    <source>
        <dbReference type="EMBL" id="CAJ2672405.1"/>
    </source>
</evidence>
<accession>A0ACB0LS50</accession>